<gene>
    <name evidence="1" type="ORF">V7x_20300</name>
</gene>
<reference evidence="1 2" key="1">
    <citation type="submission" date="2019-02" db="EMBL/GenBank/DDBJ databases">
        <title>Deep-cultivation of Planctomycetes and their phenomic and genomic characterization uncovers novel biology.</title>
        <authorList>
            <person name="Wiegand S."/>
            <person name="Jogler M."/>
            <person name="Boedeker C."/>
            <person name="Pinto D."/>
            <person name="Vollmers J."/>
            <person name="Rivas-Marin E."/>
            <person name="Kohn T."/>
            <person name="Peeters S.H."/>
            <person name="Heuer A."/>
            <person name="Rast P."/>
            <person name="Oberbeckmann S."/>
            <person name="Bunk B."/>
            <person name="Jeske O."/>
            <person name="Meyerdierks A."/>
            <person name="Storesund J.E."/>
            <person name="Kallscheuer N."/>
            <person name="Luecker S."/>
            <person name="Lage O.M."/>
            <person name="Pohl T."/>
            <person name="Merkel B.J."/>
            <person name="Hornburger P."/>
            <person name="Mueller R.-W."/>
            <person name="Bruemmer F."/>
            <person name="Labrenz M."/>
            <person name="Spormann A.M."/>
            <person name="Op Den Camp H."/>
            <person name="Overmann J."/>
            <person name="Amann R."/>
            <person name="Jetten M.S.M."/>
            <person name="Mascher T."/>
            <person name="Medema M.H."/>
            <person name="Devos D.P."/>
            <person name="Kaster A.-K."/>
            <person name="Ovreas L."/>
            <person name="Rohde M."/>
            <person name="Galperin M.Y."/>
            <person name="Jogler C."/>
        </authorList>
    </citation>
    <scope>NUCLEOTIDE SEQUENCE [LARGE SCALE GENOMIC DNA]</scope>
    <source>
        <strain evidence="1 2">V7</strain>
    </source>
</reference>
<dbReference type="AlphaFoldDB" id="A0A5C6FVS8"/>
<comment type="caution">
    <text evidence="1">The sequence shown here is derived from an EMBL/GenBank/DDBJ whole genome shotgun (WGS) entry which is preliminary data.</text>
</comment>
<dbReference type="Proteomes" id="UP000316476">
    <property type="component" value="Unassembled WGS sequence"/>
</dbReference>
<proteinExistence type="predicted"/>
<evidence type="ECO:0000313" key="1">
    <source>
        <dbReference type="EMBL" id="TWU66464.1"/>
    </source>
</evidence>
<organism evidence="1 2">
    <name type="scientific">Crateriforma conspicua</name>
    <dbReference type="NCBI Taxonomy" id="2527996"/>
    <lineage>
        <taxon>Bacteria</taxon>
        <taxon>Pseudomonadati</taxon>
        <taxon>Planctomycetota</taxon>
        <taxon>Planctomycetia</taxon>
        <taxon>Planctomycetales</taxon>
        <taxon>Planctomycetaceae</taxon>
        <taxon>Crateriforma</taxon>
    </lineage>
</organism>
<evidence type="ECO:0000313" key="2">
    <source>
        <dbReference type="Proteomes" id="UP000316476"/>
    </source>
</evidence>
<accession>A0A5C6FVS8</accession>
<protein>
    <submittedName>
        <fullName evidence="1">Uncharacterized protein</fullName>
    </submittedName>
</protein>
<dbReference type="EMBL" id="SJPZ01000001">
    <property type="protein sequence ID" value="TWU66464.1"/>
    <property type="molecule type" value="Genomic_DNA"/>
</dbReference>
<name>A0A5C6FVS8_9PLAN</name>
<sequence length="201" mass="22332">MHAENAAAHLSKFSIASASELSGSFLSGNFDAYRPRFGSYHDRVTPITGHALCGRSDESSGGGLPIPAPSFYRFAKLRQADRRGSFSFRTNTATGRAYRTGTMGRAQRMLHGMPAEETDLFDELDAKVLAAIEAQEAGDLRRALDLMIQAQTLISVIPDGRREEEDFSYDRESIERSIVNLRRRLAARTGVVTREVRYERG</sequence>